<dbReference type="Gene3D" id="2.130.10.30">
    <property type="entry name" value="Regulator of chromosome condensation 1/beta-lactamase-inhibitor protein II"/>
    <property type="match status" value="1"/>
</dbReference>
<evidence type="ECO:0008006" key="3">
    <source>
        <dbReference type="Google" id="ProtNLM"/>
    </source>
</evidence>
<reference evidence="1" key="1">
    <citation type="submission" date="2021-05" db="EMBL/GenBank/DDBJ databases">
        <authorList>
            <person name="Stam R."/>
        </authorList>
    </citation>
    <scope>NUCLEOTIDE SEQUENCE</scope>
    <source>
        <strain evidence="1">CS162</strain>
    </source>
</reference>
<dbReference type="AlphaFoldDB" id="A0A8J2MYJ1"/>
<dbReference type="EMBL" id="CAJRGZ010000017">
    <property type="protein sequence ID" value="CAG5155427.1"/>
    <property type="molecule type" value="Genomic_DNA"/>
</dbReference>
<evidence type="ECO:0000313" key="1">
    <source>
        <dbReference type="EMBL" id="CAG5155427.1"/>
    </source>
</evidence>
<name>A0A8J2MYJ1_9PLEO</name>
<organism evidence="1 2">
    <name type="scientific">Alternaria atra</name>
    <dbReference type="NCBI Taxonomy" id="119953"/>
    <lineage>
        <taxon>Eukaryota</taxon>
        <taxon>Fungi</taxon>
        <taxon>Dikarya</taxon>
        <taxon>Ascomycota</taxon>
        <taxon>Pezizomycotina</taxon>
        <taxon>Dothideomycetes</taxon>
        <taxon>Pleosporomycetidae</taxon>
        <taxon>Pleosporales</taxon>
        <taxon>Pleosporineae</taxon>
        <taxon>Pleosporaceae</taxon>
        <taxon>Alternaria</taxon>
        <taxon>Alternaria sect. Ulocladioides</taxon>
    </lineage>
</organism>
<evidence type="ECO:0000313" key="2">
    <source>
        <dbReference type="Proteomes" id="UP000676310"/>
    </source>
</evidence>
<gene>
    <name evidence="1" type="ORF">ALTATR162_LOCUS3657</name>
</gene>
<protein>
    <recommendedName>
        <fullName evidence="3">Regulator of chromosome condensation 1/beta-lactamase-inhibitor protein II</fullName>
    </recommendedName>
</protein>
<dbReference type="InterPro" id="IPR009091">
    <property type="entry name" value="RCC1/BLIP-II"/>
</dbReference>
<dbReference type="Proteomes" id="UP000676310">
    <property type="component" value="Unassembled WGS sequence"/>
</dbReference>
<accession>A0A8J2MYJ1</accession>
<dbReference type="RefSeq" id="XP_043167200.1">
    <property type="nucleotide sequence ID" value="XM_043311265.1"/>
</dbReference>
<dbReference type="GeneID" id="67015237"/>
<comment type="caution">
    <text evidence="1">The sequence shown here is derived from an EMBL/GenBank/DDBJ whole genome shotgun (WGS) entry which is preliminary data.</text>
</comment>
<keyword evidence="2" id="KW-1185">Reference proteome</keyword>
<sequence>MRLYAFGLKHDTDRPVPVPILQAPSIRVLWAAWCDAVIAYSNNGDEDGGGRGGGEEPWPWVLKYVGTGLTAAQKKWLTEDGHLKRVSGLGEVVFFGSAMHDGLRGYIVKSGDRDAECADQRVVLFGTDMEVEDGVPDVQAYSLSENDTTSIITDVKIDSEGVVLLYMKSRSTVEESVVHFADFRQFQRYFSSGLAPSSPAPEVTPLPYESHSPPQCVINATTTTAVDDGMHVWTSTRDPRYPRCLGRPYNASSETDIAPLSYLEESYVTKIASGGYMSAAVSSDGEFFLWGQACPGSEGELDVLNGSIGADGLATGIGVDEEQDEFLKCLDVRIEGKGARVCDVAIGHGHVLVAAEVCGIGEETKRVLFAAGDNGRTQLGPETGTHFKERFEEVKSMRGKRIIQLVAAGWSSYIVSDEE</sequence>
<dbReference type="SUPFAM" id="SSF50985">
    <property type="entry name" value="RCC1/BLIP-II"/>
    <property type="match status" value="1"/>
</dbReference>
<proteinExistence type="predicted"/>
<dbReference type="OrthoDB" id="5370059at2759"/>